<dbReference type="GO" id="GO:0031177">
    <property type="term" value="F:phosphopantetheine binding"/>
    <property type="evidence" value="ECO:0007669"/>
    <property type="project" value="TreeGrafter"/>
</dbReference>
<dbReference type="STRING" id="561229.Dd1591_3662"/>
<dbReference type="KEGG" id="dze:Dd1591_3662"/>
<dbReference type="GO" id="GO:0005737">
    <property type="term" value="C:cytoplasm"/>
    <property type="evidence" value="ECO:0007669"/>
    <property type="project" value="TreeGrafter"/>
</dbReference>
<dbReference type="InterPro" id="IPR010071">
    <property type="entry name" value="AA_adenyl_dom"/>
</dbReference>
<protein>
    <submittedName>
        <fullName evidence="2">Amino acid adenylation domain protein</fullName>
    </submittedName>
</protein>
<dbReference type="InterPro" id="IPR000873">
    <property type="entry name" value="AMP-dep_synth/lig_dom"/>
</dbReference>
<dbReference type="SUPFAM" id="SSF56801">
    <property type="entry name" value="Acetyl-CoA synthetase-like"/>
    <property type="match status" value="1"/>
</dbReference>
<dbReference type="GO" id="GO:0044550">
    <property type="term" value="P:secondary metabolite biosynthetic process"/>
    <property type="evidence" value="ECO:0007669"/>
    <property type="project" value="TreeGrafter"/>
</dbReference>
<dbReference type="EMBL" id="CP001655">
    <property type="protein sequence ID" value="ACT08470.1"/>
    <property type="molecule type" value="Genomic_DNA"/>
</dbReference>
<evidence type="ECO:0000259" key="1">
    <source>
        <dbReference type="Pfam" id="PF00501"/>
    </source>
</evidence>
<dbReference type="PANTHER" id="PTHR45527:SF1">
    <property type="entry name" value="FATTY ACID SYNTHASE"/>
    <property type="match status" value="1"/>
</dbReference>
<dbReference type="Gene3D" id="3.30.300.30">
    <property type="match status" value="1"/>
</dbReference>
<dbReference type="InterPro" id="IPR045851">
    <property type="entry name" value="AMP-bd_C_sf"/>
</dbReference>
<organism evidence="2 3">
    <name type="scientific">Dickeya chrysanthemi (strain Ech1591)</name>
    <name type="common">Dickeya zeae (strain Ech1591)</name>
    <dbReference type="NCBI Taxonomy" id="561229"/>
    <lineage>
        <taxon>Bacteria</taxon>
        <taxon>Pseudomonadati</taxon>
        <taxon>Pseudomonadota</taxon>
        <taxon>Gammaproteobacteria</taxon>
        <taxon>Enterobacterales</taxon>
        <taxon>Pectobacteriaceae</taxon>
        <taxon>Dickeya</taxon>
    </lineage>
</organism>
<dbReference type="Gene3D" id="3.40.50.12780">
    <property type="entry name" value="N-terminal domain of ligase-like"/>
    <property type="match status" value="1"/>
</dbReference>
<feature type="domain" description="AMP-dependent synthetase/ligase" evidence="1">
    <location>
        <begin position="30"/>
        <end position="377"/>
    </location>
</feature>
<gene>
    <name evidence="2" type="ordered locus">Dd1591_3662</name>
</gene>
<reference evidence="2 3" key="1">
    <citation type="submission" date="2009-06" db="EMBL/GenBank/DDBJ databases">
        <title>Complete sequence of Dickeya zeae Ech1591.</title>
        <authorList>
            <consortium name="US DOE Joint Genome Institute"/>
            <person name="Lucas S."/>
            <person name="Copeland A."/>
            <person name="Lapidus A."/>
            <person name="Glavina del Rio T."/>
            <person name="Tice H."/>
            <person name="Bruce D."/>
            <person name="Goodwin L."/>
            <person name="Pitluck S."/>
            <person name="Chertkov O."/>
            <person name="Brettin T."/>
            <person name="Detter J.C."/>
            <person name="Han C."/>
            <person name="Larimer F."/>
            <person name="Land M."/>
            <person name="Hauser L."/>
            <person name="Kyrpides N."/>
            <person name="Ovchinnikova G."/>
            <person name="Balakrishnan V."/>
            <person name="Glasner J."/>
            <person name="Perna N.T."/>
        </authorList>
    </citation>
    <scope>NUCLEOTIDE SEQUENCE [LARGE SCALE GENOMIC DNA]</scope>
    <source>
        <strain evidence="2 3">Ech1591</strain>
    </source>
</reference>
<name>C6CLG7_DICC1</name>
<dbReference type="Pfam" id="PF00501">
    <property type="entry name" value="AMP-binding"/>
    <property type="match status" value="1"/>
</dbReference>
<dbReference type="PROSITE" id="PS00455">
    <property type="entry name" value="AMP_BINDING"/>
    <property type="match status" value="1"/>
</dbReference>
<dbReference type="eggNOG" id="COG1020">
    <property type="taxonomic scope" value="Bacteria"/>
</dbReference>
<dbReference type="PANTHER" id="PTHR45527">
    <property type="entry name" value="NONRIBOSOMAL PEPTIDE SYNTHETASE"/>
    <property type="match status" value="1"/>
</dbReference>
<dbReference type="GeneID" id="45081701"/>
<dbReference type="InterPro" id="IPR020845">
    <property type="entry name" value="AMP-binding_CS"/>
</dbReference>
<dbReference type="OrthoDB" id="5817163at2"/>
<dbReference type="AlphaFoldDB" id="C6CLG7"/>
<dbReference type="Proteomes" id="UP000002735">
    <property type="component" value="Chromosome"/>
</dbReference>
<dbReference type="InterPro" id="IPR042099">
    <property type="entry name" value="ANL_N_sf"/>
</dbReference>
<dbReference type="RefSeq" id="WP_015847985.1">
    <property type="nucleotide sequence ID" value="NC_012912.1"/>
</dbReference>
<dbReference type="CDD" id="cd05930">
    <property type="entry name" value="A_NRPS"/>
    <property type="match status" value="1"/>
</dbReference>
<evidence type="ECO:0000313" key="2">
    <source>
        <dbReference type="EMBL" id="ACT08470.1"/>
    </source>
</evidence>
<accession>C6CLG7</accession>
<evidence type="ECO:0000313" key="3">
    <source>
        <dbReference type="Proteomes" id="UP000002735"/>
    </source>
</evidence>
<dbReference type="NCBIfam" id="TIGR01733">
    <property type="entry name" value="AA-adenyl-dom"/>
    <property type="match status" value="1"/>
</dbReference>
<dbReference type="GO" id="GO:0043041">
    <property type="term" value="P:amino acid activation for nonribosomal peptide biosynthetic process"/>
    <property type="evidence" value="ECO:0007669"/>
    <property type="project" value="TreeGrafter"/>
</dbReference>
<sequence length="543" mass="59829">MSTLPRWAYQANPEHVRDYELGEIFTYGKTQHPQKLAISDGKRSYTFAQLDDMATNLALWLAEQGIRCGLRVPVLAEKHAIMPVIAAACWKLGAVYVPLDSQLPAARLRKLLARLEARVALAISPSPLEDEGRWLSGDALLAVCQQSCEAAVLPVHHHSAEQTAYIIFTSGSTGEPKGVEISVGSLKDYFLAHNAWLRFTESSRVFSLSPFHFDVSIEDTLLPLSLGAYVYQFASIHAGAIMRSVIAREKITHLIAVSTLLSLITEGGKQILPENFASLEMVMTGAEVCDPKIINLWKNNLPGVRLINAYGPTETTIVCLCYDIDKPDTQRTTAYPIGVPLQGVSCLILDDAQQPQTADDVPGELCIGGSLVMKGYLGQPEETAKVIFEHQGIRYYRTGDICSRQPDGNIMYLGRRDDEVKIAGRRIHLGEIRQKCLASQGVERAAVRKVSLNGKDHIAVVIAGKDISQLADVESFLSEELPQYMLPTLWGWTEAVNLSSTGKTDERTLLDQLQAAASEQPSRYFIRQNGGTFIPMHLLTPMI</sequence>
<dbReference type="HOGENOM" id="CLU_000022_2_12_6"/>
<proteinExistence type="predicted"/>